<comment type="caution">
    <text evidence="1">The sequence shown here is derived from an EMBL/GenBank/DDBJ whole genome shotgun (WGS) entry which is preliminary data.</text>
</comment>
<dbReference type="Proteomes" id="UP000806542">
    <property type="component" value="Unassembled WGS sequence"/>
</dbReference>
<reference evidence="1" key="1">
    <citation type="submission" date="2020-10" db="EMBL/GenBank/DDBJ databases">
        <title>ChiBAC.</title>
        <authorList>
            <person name="Zenner C."/>
            <person name="Hitch T.C.A."/>
            <person name="Clavel T."/>
        </authorList>
    </citation>
    <scope>NUCLEOTIDE SEQUENCE</scope>
    <source>
        <strain evidence="1">DSM 107454</strain>
    </source>
</reference>
<dbReference type="EMBL" id="JADCKB010000019">
    <property type="protein sequence ID" value="MBE5040619.1"/>
    <property type="molecule type" value="Genomic_DNA"/>
</dbReference>
<dbReference type="AlphaFoldDB" id="A0A9D5M4L9"/>
<evidence type="ECO:0000313" key="1">
    <source>
        <dbReference type="EMBL" id="MBE5040619.1"/>
    </source>
</evidence>
<dbReference type="InterPro" id="IPR038600">
    <property type="entry name" value="Csn2_sf"/>
</dbReference>
<dbReference type="NCBIfam" id="TIGR01866">
    <property type="entry name" value="cas_Csn2"/>
    <property type="match status" value="1"/>
</dbReference>
<protein>
    <submittedName>
        <fullName evidence="1">Type II-A CRISPR-associated protein Csn2</fullName>
    </submittedName>
</protein>
<accession>A0A9D5M4L9</accession>
<keyword evidence="2" id="KW-1185">Reference proteome</keyword>
<proteinExistence type="predicted"/>
<dbReference type="RefSeq" id="WP_226393173.1">
    <property type="nucleotide sequence ID" value="NZ_JADCKB010000019.1"/>
</dbReference>
<sequence length="223" mass="26037">MKLIFPLLQEQLDLGREDKVNVLVIENPSYFVHFLNEIWKASQKETSEIVFSSQHVPLDMAKKLEILQTFVPFETNRKNLVTKLYQYAEKVMMGEEFFVSTQKLMQDHLDYITKIAQNLPFPLDFSDTFEVSYLMKAVDLRFDTAYASLGEQVVDYMESVTMLEGEKCFVLVNLRDYISDREMDAFYQTVLYKKLKVLVVSAKDYPLSGYETKTIIDHTLCVI</sequence>
<organism evidence="1 2">
    <name type="scientific">Ructibacterium gallinarum</name>
    <dbReference type="NCBI Taxonomy" id="2779355"/>
    <lineage>
        <taxon>Bacteria</taxon>
        <taxon>Bacillati</taxon>
        <taxon>Bacillota</taxon>
        <taxon>Clostridia</taxon>
        <taxon>Eubacteriales</taxon>
        <taxon>Oscillospiraceae</taxon>
        <taxon>Ructibacterium</taxon>
    </lineage>
</organism>
<dbReference type="Pfam" id="PF09711">
    <property type="entry name" value="Cas_Csn2"/>
    <property type="match status" value="1"/>
</dbReference>
<dbReference type="InterPro" id="IPR010146">
    <property type="entry name" value="CRISPR-assoc_prot_Csn2-typ"/>
</dbReference>
<name>A0A9D5M4L9_9FIRM</name>
<gene>
    <name evidence="1" type="primary">csn2</name>
    <name evidence="1" type="ORF">INF28_09110</name>
</gene>
<evidence type="ECO:0000313" key="2">
    <source>
        <dbReference type="Proteomes" id="UP000806542"/>
    </source>
</evidence>
<dbReference type="Gene3D" id="3.40.50.11940">
    <property type="match status" value="1"/>
</dbReference>